<dbReference type="GO" id="GO:0050428">
    <property type="term" value="P:3'-phosphoadenosine 5'-phosphosulfate biosynthetic process"/>
    <property type="evidence" value="ECO:0007669"/>
    <property type="project" value="TreeGrafter"/>
</dbReference>
<dbReference type="CDD" id="cd02027">
    <property type="entry name" value="APSK"/>
    <property type="match status" value="1"/>
</dbReference>
<dbReference type="EMBL" id="GEZM01015498">
    <property type="protein sequence ID" value="JAV91597.1"/>
    <property type="molecule type" value="Transcribed_RNA"/>
</dbReference>
<evidence type="ECO:0000256" key="3">
    <source>
        <dbReference type="ARBA" id="ARBA00022741"/>
    </source>
</evidence>
<dbReference type="HAMAP" id="MF_00065">
    <property type="entry name" value="Adenylyl_sulf_kinase"/>
    <property type="match status" value="1"/>
</dbReference>
<dbReference type="NCBIfam" id="TIGR00455">
    <property type="entry name" value="apsK"/>
    <property type="match status" value="1"/>
</dbReference>
<evidence type="ECO:0000256" key="5">
    <source>
        <dbReference type="ARBA" id="ARBA00022840"/>
    </source>
</evidence>
<protein>
    <recommendedName>
        <fullName evidence="1 6">Adenylyl-sulfate kinase</fullName>
        <ecNumber evidence="1 6">2.7.1.25</ecNumber>
    </recommendedName>
</protein>
<sequence>MDSTQEIYKKQKTGMQVATNVTEQKHHVSRAKRGQILGHLRGFRGCTVWFTGLSGAGKTSIAFELEAYLVARGIPAYGLDGDNMRRGLNQDLGFSKRDREENIRRVAEVAKLFADAGQICLCSFLSPFAVDRELARRIHRDNDLPFFEVFVDAPLEVCEMRDTKGLYQKARLGNIKGFTGIDQAYEKPENPELVVKTINCSVEESTMQVVEMLQENGIFPIDSESNDQVRELFVPEYRLAAAREEASYLPALSITKVDLQWVQVLAEGWATPLRGFMREEQFLQSQHFNCLVSDGDCINQSIPIVLAVTASDKERFDGNLAVALYYNEVCYAIMRKPEFYYHRKEERVARQFGMYFSKLRFDFLHVNLGLKVTLYK</sequence>
<proteinExistence type="inferred from homology"/>
<dbReference type="GO" id="GO:0070814">
    <property type="term" value="P:hydrogen sulfide biosynthetic process"/>
    <property type="evidence" value="ECO:0007669"/>
    <property type="project" value="UniProtKB-UniPathway"/>
</dbReference>
<dbReference type="InterPro" id="IPR002891">
    <property type="entry name" value="APS"/>
</dbReference>
<dbReference type="InterPro" id="IPR025980">
    <property type="entry name" value="ATP-Sase_PUA-like_dom"/>
</dbReference>
<evidence type="ECO:0000259" key="7">
    <source>
        <dbReference type="Pfam" id="PF01583"/>
    </source>
</evidence>
<comment type="similarity">
    <text evidence="6">Belongs to the APS kinase family.</text>
</comment>
<dbReference type="Pfam" id="PF14306">
    <property type="entry name" value="PUA_2"/>
    <property type="match status" value="1"/>
</dbReference>
<dbReference type="SUPFAM" id="SSF88697">
    <property type="entry name" value="PUA domain-like"/>
    <property type="match status" value="1"/>
</dbReference>
<evidence type="ECO:0000256" key="1">
    <source>
        <dbReference type="ARBA" id="ARBA00012121"/>
    </source>
</evidence>
<keyword evidence="5 6" id="KW-0067">ATP-binding</keyword>
<keyword evidence="2 6" id="KW-0808">Transferase</keyword>
<evidence type="ECO:0000256" key="4">
    <source>
        <dbReference type="ARBA" id="ARBA00022777"/>
    </source>
</evidence>
<feature type="domain" description="ATP-sulfurylase PUA-like" evidence="8">
    <location>
        <begin position="227"/>
        <end position="353"/>
    </location>
</feature>
<comment type="function">
    <text evidence="6">Catalyzes the synthesis of activated sulfate.</text>
</comment>
<comment type="catalytic activity">
    <reaction evidence="6">
        <text>adenosine 5'-phosphosulfate + ATP = 3'-phosphoadenylyl sulfate + ADP + H(+)</text>
        <dbReference type="Rhea" id="RHEA:24152"/>
        <dbReference type="ChEBI" id="CHEBI:15378"/>
        <dbReference type="ChEBI" id="CHEBI:30616"/>
        <dbReference type="ChEBI" id="CHEBI:58243"/>
        <dbReference type="ChEBI" id="CHEBI:58339"/>
        <dbReference type="ChEBI" id="CHEBI:456216"/>
        <dbReference type="EC" id="2.7.1.25"/>
    </reaction>
</comment>
<dbReference type="SUPFAM" id="SSF52540">
    <property type="entry name" value="P-loop containing nucleoside triphosphate hydrolases"/>
    <property type="match status" value="1"/>
</dbReference>
<dbReference type="UniPathway" id="UPA00140">
    <property type="reaction ID" value="UER00205"/>
</dbReference>
<keyword evidence="4 6" id="KW-0418">Kinase</keyword>
<evidence type="ECO:0000313" key="9">
    <source>
        <dbReference type="EMBL" id="JAV91597.1"/>
    </source>
</evidence>
<dbReference type="InterPro" id="IPR059117">
    <property type="entry name" value="APS_kinase_dom"/>
</dbReference>
<comment type="pathway">
    <text evidence="6">Sulfur metabolism; hydrogen sulfide biosynthesis; sulfite from sulfate: step 2/3.</text>
</comment>
<dbReference type="PANTHER" id="PTHR11055:SF1">
    <property type="entry name" value="PAPS SYNTHETASE, ISOFORM D"/>
    <property type="match status" value="1"/>
</dbReference>
<keyword evidence="3 6" id="KW-0547">Nucleotide-binding</keyword>
<evidence type="ECO:0000256" key="2">
    <source>
        <dbReference type="ARBA" id="ARBA00022679"/>
    </source>
</evidence>
<reference evidence="9" key="1">
    <citation type="journal article" date="2016" name="Sci. Rep.">
        <title>Molecular characterization of firefly nuptial gifts: a multi-omics approach sheds light on postcopulatory sexual selection.</title>
        <authorList>
            <person name="Al-Wathiqui N."/>
            <person name="Fallon T.R."/>
            <person name="South A."/>
            <person name="Weng J.K."/>
            <person name="Lewis S.M."/>
        </authorList>
    </citation>
    <scope>NUCLEOTIDE SEQUENCE</scope>
</reference>
<dbReference type="GO" id="GO:0005524">
    <property type="term" value="F:ATP binding"/>
    <property type="evidence" value="ECO:0007669"/>
    <property type="project" value="UniProtKB-KW"/>
</dbReference>
<evidence type="ECO:0000259" key="8">
    <source>
        <dbReference type="Pfam" id="PF14306"/>
    </source>
</evidence>
<dbReference type="GO" id="GO:0004020">
    <property type="term" value="F:adenylylsulfate kinase activity"/>
    <property type="evidence" value="ECO:0007669"/>
    <property type="project" value="UniProtKB-EC"/>
</dbReference>
<dbReference type="Gene3D" id="3.40.50.300">
    <property type="entry name" value="P-loop containing nucleotide triphosphate hydrolases"/>
    <property type="match status" value="1"/>
</dbReference>
<accession>A0A1Y1N7K1</accession>
<evidence type="ECO:0000256" key="6">
    <source>
        <dbReference type="RuleBase" id="RU004347"/>
    </source>
</evidence>
<dbReference type="GO" id="GO:0000103">
    <property type="term" value="P:sulfate assimilation"/>
    <property type="evidence" value="ECO:0007669"/>
    <property type="project" value="InterPro"/>
</dbReference>
<dbReference type="InterPro" id="IPR027417">
    <property type="entry name" value="P-loop_NTPase"/>
</dbReference>
<feature type="domain" description="APS kinase" evidence="7">
    <location>
        <begin position="44"/>
        <end position="196"/>
    </location>
</feature>
<dbReference type="InterPro" id="IPR015947">
    <property type="entry name" value="PUA-like_sf"/>
</dbReference>
<dbReference type="NCBIfam" id="NF003013">
    <property type="entry name" value="PRK03846.1"/>
    <property type="match status" value="1"/>
</dbReference>
<name>A0A1Y1N7K1_PHOPY</name>
<organism evidence="9">
    <name type="scientific">Photinus pyralis</name>
    <name type="common">Common eastern firefly</name>
    <name type="synonym">Lampyris pyralis</name>
    <dbReference type="NCBI Taxonomy" id="7054"/>
    <lineage>
        <taxon>Eukaryota</taxon>
        <taxon>Metazoa</taxon>
        <taxon>Ecdysozoa</taxon>
        <taxon>Arthropoda</taxon>
        <taxon>Hexapoda</taxon>
        <taxon>Insecta</taxon>
        <taxon>Pterygota</taxon>
        <taxon>Neoptera</taxon>
        <taxon>Endopterygota</taxon>
        <taxon>Coleoptera</taxon>
        <taxon>Polyphaga</taxon>
        <taxon>Elateriformia</taxon>
        <taxon>Elateroidea</taxon>
        <taxon>Lampyridae</taxon>
        <taxon>Lampyrinae</taxon>
        <taxon>Photinus</taxon>
    </lineage>
</organism>
<dbReference type="AlphaFoldDB" id="A0A1Y1N7K1"/>
<dbReference type="Pfam" id="PF01583">
    <property type="entry name" value="APS_kinase"/>
    <property type="match status" value="1"/>
</dbReference>
<dbReference type="EC" id="2.7.1.25" evidence="1 6"/>
<dbReference type="Gene3D" id="3.10.400.10">
    <property type="entry name" value="Sulfate adenylyltransferase"/>
    <property type="match status" value="1"/>
</dbReference>
<dbReference type="PANTHER" id="PTHR11055">
    <property type="entry name" value="BIFUNCTIONAL 3'-PHOSPHOADENOSINE 5'-PHOSPHOSULFATE SYNTHASE"/>
    <property type="match status" value="1"/>
</dbReference>